<gene>
    <name evidence="2" type="ORF">MGAL_10B020226</name>
</gene>
<keyword evidence="3" id="KW-1185">Reference proteome</keyword>
<keyword evidence="1" id="KW-0472">Membrane</keyword>
<dbReference type="Proteomes" id="UP000596742">
    <property type="component" value="Unassembled WGS sequence"/>
</dbReference>
<dbReference type="EMBL" id="UYJE01002539">
    <property type="protein sequence ID" value="VDI11705.1"/>
    <property type="molecule type" value="Genomic_DNA"/>
</dbReference>
<protein>
    <recommendedName>
        <fullName evidence="4">Transmembrane protein</fullName>
    </recommendedName>
</protein>
<evidence type="ECO:0000313" key="3">
    <source>
        <dbReference type="Proteomes" id="UP000596742"/>
    </source>
</evidence>
<organism evidence="2 3">
    <name type="scientific">Mytilus galloprovincialis</name>
    <name type="common">Mediterranean mussel</name>
    <dbReference type="NCBI Taxonomy" id="29158"/>
    <lineage>
        <taxon>Eukaryota</taxon>
        <taxon>Metazoa</taxon>
        <taxon>Spiralia</taxon>
        <taxon>Lophotrochozoa</taxon>
        <taxon>Mollusca</taxon>
        <taxon>Bivalvia</taxon>
        <taxon>Autobranchia</taxon>
        <taxon>Pteriomorphia</taxon>
        <taxon>Mytilida</taxon>
        <taxon>Mytiloidea</taxon>
        <taxon>Mytilidae</taxon>
        <taxon>Mytilinae</taxon>
        <taxon>Mytilus</taxon>
    </lineage>
</organism>
<accession>A0A8B6D0A8</accession>
<comment type="caution">
    <text evidence="2">The sequence shown here is derived from an EMBL/GenBank/DDBJ whole genome shotgun (WGS) entry which is preliminary data.</text>
</comment>
<keyword evidence="1" id="KW-1133">Transmembrane helix</keyword>
<sequence length="180" mass="21068">MYMKNLILTYNVYFINKRWHVSAMGNLVSQLEKPGKEVINQEKTKKENQTKEEIIAQHAIKLKNKEEKREQFLDYMNGKDCLGCKVVATVNPLVLAGITGYYYRKQNIKFLKPSWRYCIHGTYGTLIFGLLWMSFMGLTGSYSLKRSNETLTEYLQRDNQTVMNNARALFKSDRTDKVKE</sequence>
<evidence type="ECO:0000313" key="2">
    <source>
        <dbReference type="EMBL" id="VDI11705.1"/>
    </source>
</evidence>
<dbReference type="AlphaFoldDB" id="A0A8B6D0A8"/>
<keyword evidence="1" id="KW-0812">Transmembrane</keyword>
<feature type="transmembrane region" description="Helical" evidence="1">
    <location>
        <begin position="123"/>
        <end position="144"/>
    </location>
</feature>
<evidence type="ECO:0008006" key="4">
    <source>
        <dbReference type="Google" id="ProtNLM"/>
    </source>
</evidence>
<reference evidence="2" key="1">
    <citation type="submission" date="2018-11" db="EMBL/GenBank/DDBJ databases">
        <authorList>
            <person name="Alioto T."/>
            <person name="Alioto T."/>
        </authorList>
    </citation>
    <scope>NUCLEOTIDE SEQUENCE</scope>
</reference>
<proteinExistence type="predicted"/>
<feature type="transmembrane region" description="Helical" evidence="1">
    <location>
        <begin position="82"/>
        <end position="103"/>
    </location>
</feature>
<evidence type="ECO:0000256" key="1">
    <source>
        <dbReference type="SAM" id="Phobius"/>
    </source>
</evidence>
<dbReference type="OrthoDB" id="6173058at2759"/>
<name>A0A8B6D0A8_MYTGA</name>